<keyword evidence="2" id="KW-1185">Reference proteome</keyword>
<dbReference type="PANTHER" id="PTHR30528">
    <property type="entry name" value="CYTOPLASMIC PROTEIN"/>
    <property type="match status" value="1"/>
</dbReference>
<evidence type="ECO:0000313" key="2">
    <source>
        <dbReference type="Proteomes" id="UP000295371"/>
    </source>
</evidence>
<evidence type="ECO:0008006" key="3">
    <source>
        <dbReference type="Google" id="ProtNLM"/>
    </source>
</evidence>
<gene>
    <name evidence="1" type="ORF">CLV29_1375</name>
</gene>
<dbReference type="EMBL" id="SOAW01000001">
    <property type="protein sequence ID" value="TDT33746.1"/>
    <property type="molecule type" value="Genomic_DNA"/>
</dbReference>
<dbReference type="Pfam" id="PF06224">
    <property type="entry name" value="AlkZ-like"/>
    <property type="match status" value="1"/>
</dbReference>
<comment type="caution">
    <text evidence="1">The sequence shown here is derived from an EMBL/GenBank/DDBJ whole genome shotgun (WGS) entry which is preliminary data.</text>
</comment>
<sequence length="414" mass="47279">MPRPRRLSLSQARRVALTAQGFRRPRPQRPITMRDLQAVISQLGQFQIDSINIVTRAHFMPLYSRLGAYDPALLERAAHRPPRRLFEFWGHAASLIDITLQPALRWRMERAAEEAWAGKVRIQRERPDLVARVRREVEQARRPITARQIESEEEHRRDHWGWNWSETKTALEWLFDAGAITSAYRNSQFERAFAIPEKVLPAAIVDQPTPSHEEAVRQLVRRSARALGIGSLTCFADYFRLRTGVVKPAIEELVKSGELAPVQVDGWDRPLWMLAGAPIPRRIGARALLSPFDSLVFERRRLSELFGFDYRIEIYVPEPQRRYGYYVYPFLLGEEFVARVDLKADRSSGRLVVRSAWSEAGHDHDRIATELAIELRALADWLGLSMVDIGPDGDLAPALARAAGPGDPRSTCRT</sequence>
<dbReference type="Proteomes" id="UP000295371">
    <property type="component" value="Unassembled WGS sequence"/>
</dbReference>
<dbReference type="InterPro" id="IPR009351">
    <property type="entry name" value="AlkZ-like"/>
</dbReference>
<reference evidence="1 2" key="1">
    <citation type="submission" date="2019-03" db="EMBL/GenBank/DDBJ databases">
        <title>Genomic Encyclopedia of Archaeal and Bacterial Type Strains, Phase II (KMG-II): from individual species to whole genera.</title>
        <authorList>
            <person name="Goeker M."/>
        </authorList>
    </citation>
    <scope>NUCLEOTIDE SEQUENCE [LARGE SCALE GENOMIC DNA]</scope>
    <source>
        <strain evidence="1 2">DSM 24323</strain>
    </source>
</reference>
<evidence type="ECO:0000313" key="1">
    <source>
        <dbReference type="EMBL" id="TDT33746.1"/>
    </source>
</evidence>
<dbReference type="PANTHER" id="PTHR30528:SF0">
    <property type="entry name" value="CYTOPLASMIC PROTEIN"/>
    <property type="match status" value="1"/>
</dbReference>
<name>A0A4R7JA05_9ACTN</name>
<protein>
    <recommendedName>
        <fullName evidence="3">Winged helix-turn-helix protein</fullName>
    </recommendedName>
</protein>
<dbReference type="AlphaFoldDB" id="A0A4R7JA05"/>
<organism evidence="1 2">
    <name type="scientific">Naumannella halotolerans</name>
    <dbReference type="NCBI Taxonomy" id="993414"/>
    <lineage>
        <taxon>Bacteria</taxon>
        <taxon>Bacillati</taxon>
        <taxon>Actinomycetota</taxon>
        <taxon>Actinomycetes</taxon>
        <taxon>Propionibacteriales</taxon>
        <taxon>Propionibacteriaceae</taxon>
        <taxon>Naumannella</taxon>
    </lineage>
</organism>
<accession>A0A4R7JA05</accession>
<proteinExistence type="predicted"/>